<dbReference type="Pfam" id="PF01757">
    <property type="entry name" value="Acyl_transf_3"/>
    <property type="match status" value="1"/>
</dbReference>
<feature type="transmembrane region" description="Helical" evidence="1">
    <location>
        <begin position="202"/>
        <end position="219"/>
    </location>
</feature>
<feature type="transmembrane region" description="Helical" evidence="1">
    <location>
        <begin position="271"/>
        <end position="291"/>
    </location>
</feature>
<feature type="transmembrane region" description="Helical" evidence="1">
    <location>
        <begin position="333"/>
        <end position="355"/>
    </location>
</feature>
<evidence type="ECO:0000313" key="3">
    <source>
        <dbReference type="EMBL" id="PZP29930.1"/>
    </source>
</evidence>
<keyword evidence="1" id="KW-1133">Transmembrane helix</keyword>
<feature type="transmembrane region" description="Helical" evidence="1">
    <location>
        <begin position="97"/>
        <end position="117"/>
    </location>
</feature>
<dbReference type="EMBL" id="QFOD01000016">
    <property type="protein sequence ID" value="PZP29930.1"/>
    <property type="molecule type" value="Genomic_DNA"/>
</dbReference>
<evidence type="ECO:0000313" key="4">
    <source>
        <dbReference type="Proteomes" id="UP000249633"/>
    </source>
</evidence>
<keyword evidence="1" id="KW-0812">Transmembrane</keyword>
<feature type="transmembrane region" description="Helical" evidence="1">
    <location>
        <begin position="150"/>
        <end position="172"/>
    </location>
</feature>
<feature type="transmembrane region" description="Helical" evidence="1">
    <location>
        <begin position="311"/>
        <end position="327"/>
    </location>
</feature>
<organism evidence="3 4">
    <name type="scientific">Roseateles depolymerans</name>
    <dbReference type="NCBI Taxonomy" id="76731"/>
    <lineage>
        <taxon>Bacteria</taxon>
        <taxon>Pseudomonadati</taxon>
        <taxon>Pseudomonadota</taxon>
        <taxon>Betaproteobacteria</taxon>
        <taxon>Burkholderiales</taxon>
        <taxon>Sphaerotilaceae</taxon>
        <taxon>Roseateles</taxon>
    </lineage>
</organism>
<dbReference type="Proteomes" id="UP000249633">
    <property type="component" value="Unassembled WGS sequence"/>
</dbReference>
<keyword evidence="1" id="KW-0472">Membrane</keyword>
<dbReference type="InterPro" id="IPR002656">
    <property type="entry name" value="Acyl_transf_3_dom"/>
</dbReference>
<name>A0A2W5DN87_9BURK</name>
<reference evidence="3 4" key="1">
    <citation type="submission" date="2017-08" db="EMBL/GenBank/DDBJ databases">
        <title>Infants hospitalized years apart are colonized by the same room-sourced microbial strains.</title>
        <authorList>
            <person name="Brooks B."/>
            <person name="Olm M.R."/>
            <person name="Firek B.A."/>
            <person name="Baker R."/>
            <person name="Thomas B.C."/>
            <person name="Morowitz M.J."/>
            <person name="Banfield J.F."/>
        </authorList>
    </citation>
    <scope>NUCLEOTIDE SEQUENCE [LARGE SCALE GENOMIC DNA]</scope>
    <source>
        <strain evidence="3">S2_012_000_R2_81</strain>
    </source>
</reference>
<proteinExistence type="predicted"/>
<sequence length="390" mass="43088">MADTPAITDGKHAVYRAVDRSQGLDLARSAAVFYVVSVIHALFWLRLGSHTFISLLLFEMPAIFFCAGVTYGLQPLSTNGQGWISLPAYVRYLSSRAVRIMVPYWAYALGCLALMAITRDVPAGQWLQAAWAWLNPIYKGNGYSPGLLNWHLWFVPIYLLVVAALPVVASFGSRRRPHVAFLVIGVVALEYVLSPFTSQSRAAAALAAVICYLPFAWFGQHWHQQSSKAGLNAELKITAGVCLGILVLLSFSQGWAATWAMQRHKFLTDQIFFLFGTLWLSALVLLATSFAPLPGRVASCSMRLLSPFIRYGYSIYLWQGIGYWFAFKVTGKLGWHVSLTWLLAVVCSVVLGYLASPLERVRIRWASGPLAARDPTKPRCQAADKSATSS</sequence>
<feature type="transmembrane region" description="Helical" evidence="1">
    <location>
        <begin position="26"/>
        <end position="45"/>
    </location>
</feature>
<evidence type="ECO:0000256" key="1">
    <source>
        <dbReference type="SAM" id="Phobius"/>
    </source>
</evidence>
<protein>
    <recommendedName>
        <fullName evidence="2">Acyltransferase 3 domain-containing protein</fullName>
    </recommendedName>
</protein>
<feature type="transmembrane region" description="Helical" evidence="1">
    <location>
        <begin position="51"/>
        <end position="76"/>
    </location>
</feature>
<comment type="caution">
    <text evidence="3">The sequence shown here is derived from an EMBL/GenBank/DDBJ whole genome shotgun (WGS) entry which is preliminary data.</text>
</comment>
<accession>A0A2W5DN87</accession>
<feature type="domain" description="Acyltransferase 3" evidence="2">
    <location>
        <begin position="23"/>
        <end position="354"/>
    </location>
</feature>
<feature type="transmembrane region" description="Helical" evidence="1">
    <location>
        <begin position="231"/>
        <end position="251"/>
    </location>
</feature>
<feature type="transmembrane region" description="Helical" evidence="1">
    <location>
        <begin position="179"/>
        <end position="196"/>
    </location>
</feature>
<gene>
    <name evidence="3" type="ORF">DI603_16060</name>
</gene>
<dbReference type="AlphaFoldDB" id="A0A2W5DN87"/>
<dbReference type="GO" id="GO:0016747">
    <property type="term" value="F:acyltransferase activity, transferring groups other than amino-acyl groups"/>
    <property type="evidence" value="ECO:0007669"/>
    <property type="project" value="InterPro"/>
</dbReference>
<evidence type="ECO:0000259" key="2">
    <source>
        <dbReference type="Pfam" id="PF01757"/>
    </source>
</evidence>